<keyword evidence="4 7" id="KW-0812">Transmembrane</keyword>
<comment type="subcellular location">
    <subcellularLocation>
        <location evidence="1">Cell membrane</location>
        <topology evidence="1">Single-pass membrane protein</topology>
    </subcellularLocation>
    <subcellularLocation>
        <location evidence="7">Cell membrane</location>
        <topology evidence="7">Single-pass type II membrane protein</topology>
    </subcellularLocation>
</comment>
<dbReference type="GO" id="GO:0022857">
    <property type="term" value="F:transmembrane transporter activity"/>
    <property type="evidence" value="ECO:0007669"/>
    <property type="project" value="InterPro"/>
</dbReference>
<dbReference type="InterPro" id="IPR003400">
    <property type="entry name" value="ExbD"/>
</dbReference>
<dbReference type="GO" id="GO:0015031">
    <property type="term" value="P:protein transport"/>
    <property type="evidence" value="ECO:0007669"/>
    <property type="project" value="UniProtKB-KW"/>
</dbReference>
<name>A0A2V4MR44_9RHOB</name>
<sequence length="130" mass="14064">MRAKGRRATRAEPTLPLINVVFLMLVFFLVAAQVARPLDGALDLVKTDDPQMVPPADALVLHADGRQTWRGAQSSMSAMLEGLAAEGYDGPARILPDRNASATQVLDLARTVHGIDAERRIVIVTQRALP</sequence>
<reference evidence="8 9" key="1">
    <citation type="submission" date="2018-05" db="EMBL/GenBank/DDBJ databases">
        <title>Oceanovita maritima gen. nov., sp. nov., a marine bacterium in the family Rhodobacteraceae isolated from surface seawater of Lundu port Xiamen, China.</title>
        <authorList>
            <person name="Hetharua B.H."/>
            <person name="Min D."/>
            <person name="Liao H."/>
            <person name="Tian Y."/>
        </authorList>
    </citation>
    <scope>NUCLEOTIDE SEQUENCE [LARGE SCALE GENOMIC DNA]</scope>
    <source>
        <strain evidence="8 9">FSX-11</strain>
    </source>
</reference>
<evidence type="ECO:0000256" key="1">
    <source>
        <dbReference type="ARBA" id="ARBA00004162"/>
    </source>
</evidence>
<dbReference type="Proteomes" id="UP000248012">
    <property type="component" value="Unassembled WGS sequence"/>
</dbReference>
<dbReference type="GO" id="GO:0005886">
    <property type="term" value="C:plasma membrane"/>
    <property type="evidence" value="ECO:0007669"/>
    <property type="project" value="UniProtKB-SubCell"/>
</dbReference>
<evidence type="ECO:0000313" key="9">
    <source>
        <dbReference type="Proteomes" id="UP000248012"/>
    </source>
</evidence>
<comment type="caution">
    <text evidence="8">The sequence shown here is derived from an EMBL/GenBank/DDBJ whole genome shotgun (WGS) entry which is preliminary data.</text>
</comment>
<proteinExistence type="inferred from homology"/>
<comment type="similarity">
    <text evidence="2 7">Belongs to the ExbD/TolR family.</text>
</comment>
<gene>
    <name evidence="8" type="ORF">DI396_07975</name>
</gene>
<keyword evidence="6" id="KW-0472">Membrane</keyword>
<evidence type="ECO:0000256" key="7">
    <source>
        <dbReference type="RuleBase" id="RU003879"/>
    </source>
</evidence>
<evidence type="ECO:0000313" key="8">
    <source>
        <dbReference type="EMBL" id="PYC48009.1"/>
    </source>
</evidence>
<dbReference type="OrthoDB" id="8479787at2"/>
<dbReference type="EMBL" id="QFVT01000004">
    <property type="protein sequence ID" value="PYC48009.1"/>
    <property type="molecule type" value="Genomic_DNA"/>
</dbReference>
<keyword evidence="9" id="KW-1185">Reference proteome</keyword>
<keyword evidence="7" id="KW-0813">Transport</keyword>
<protein>
    <submittedName>
        <fullName evidence="8">Biopolymer transporter ExbD</fullName>
    </submittedName>
</protein>
<keyword evidence="7" id="KW-0653">Protein transport</keyword>
<evidence type="ECO:0000256" key="5">
    <source>
        <dbReference type="ARBA" id="ARBA00022989"/>
    </source>
</evidence>
<accession>A0A2V4MR44</accession>
<dbReference type="AlphaFoldDB" id="A0A2V4MR44"/>
<evidence type="ECO:0000256" key="4">
    <source>
        <dbReference type="ARBA" id="ARBA00022692"/>
    </source>
</evidence>
<keyword evidence="5" id="KW-1133">Transmembrane helix</keyword>
<evidence type="ECO:0000256" key="2">
    <source>
        <dbReference type="ARBA" id="ARBA00005811"/>
    </source>
</evidence>
<organism evidence="8 9">
    <name type="scientific">Litorivita pollutaquae</name>
    <dbReference type="NCBI Taxonomy" id="2200892"/>
    <lineage>
        <taxon>Bacteria</taxon>
        <taxon>Pseudomonadati</taxon>
        <taxon>Pseudomonadota</taxon>
        <taxon>Alphaproteobacteria</taxon>
        <taxon>Rhodobacterales</taxon>
        <taxon>Paracoccaceae</taxon>
        <taxon>Litorivita</taxon>
    </lineage>
</organism>
<keyword evidence="3" id="KW-1003">Cell membrane</keyword>
<evidence type="ECO:0000256" key="3">
    <source>
        <dbReference type="ARBA" id="ARBA00022475"/>
    </source>
</evidence>
<evidence type="ECO:0000256" key="6">
    <source>
        <dbReference type="ARBA" id="ARBA00023136"/>
    </source>
</evidence>
<dbReference type="Pfam" id="PF02472">
    <property type="entry name" value="ExbD"/>
    <property type="match status" value="1"/>
</dbReference>